<dbReference type="AlphaFoldDB" id="A0A917GZ87"/>
<dbReference type="RefSeq" id="WP_188453475.1">
    <property type="nucleotide sequence ID" value="NZ_BMFR01000001.1"/>
</dbReference>
<proteinExistence type="predicted"/>
<gene>
    <name evidence="1" type="ORF">GCM10011398_01900</name>
</gene>
<sequence length="145" mass="16724">MSKNQAAVPLTLLDKLQNPGAGYDLLRYYSLPELLGTEAKTLLYFMGRNLARKLDIQTIEDIYFTFEKLGWGKLELIKKKRKEQIFHLMADSVANRLNAPFESEFRMEAGFLAESMQLIKDESCECMEEVNNKILQVEFTVVYTA</sequence>
<dbReference type="Pfam" id="PF10702">
    <property type="entry name" value="DUF2507"/>
    <property type="match status" value="1"/>
</dbReference>
<dbReference type="Proteomes" id="UP000622860">
    <property type="component" value="Unassembled WGS sequence"/>
</dbReference>
<evidence type="ECO:0008006" key="3">
    <source>
        <dbReference type="Google" id="ProtNLM"/>
    </source>
</evidence>
<reference evidence="1" key="2">
    <citation type="submission" date="2020-09" db="EMBL/GenBank/DDBJ databases">
        <authorList>
            <person name="Sun Q."/>
            <person name="Zhou Y."/>
        </authorList>
    </citation>
    <scope>NUCLEOTIDE SEQUENCE</scope>
    <source>
        <strain evidence="1">CGMCC 1.12754</strain>
    </source>
</reference>
<reference evidence="1" key="1">
    <citation type="journal article" date="2014" name="Int. J. Syst. Evol. Microbiol.">
        <title>Complete genome sequence of Corynebacterium casei LMG S-19264T (=DSM 44701T), isolated from a smear-ripened cheese.</title>
        <authorList>
            <consortium name="US DOE Joint Genome Institute (JGI-PGF)"/>
            <person name="Walter F."/>
            <person name="Albersmeier A."/>
            <person name="Kalinowski J."/>
            <person name="Ruckert C."/>
        </authorList>
    </citation>
    <scope>NUCLEOTIDE SEQUENCE</scope>
    <source>
        <strain evidence="1">CGMCC 1.12754</strain>
    </source>
</reference>
<dbReference type="SUPFAM" id="SSF111126">
    <property type="entry name" value="Ligand-binding domain in the NO signalling and Golgi transport"/>
    <property type="match status" value="1"/>
</dbReference>
<protein>
    <recommendedName>
        <fullName evidence="3">DUF2507 domain-containing protein</fullName>
    </recommendedName>
</protein>
<organism evidence="1 2">
    <name type="scientific">Virgibacillus oceani</name>
    <dbReference type="NCBI Taxonomy" id="1479511"/>
    <lineage>
        <taxon>Bacteria</taxon>
        <taxon>Bacillati</taxon>
        <taxon>Bacillota</taxon>
        <taxon>Bacilli</taxon>
        <taxon>Bacillales</taxon>
        <taxon>Bacillaceae</taxon>
        <taxon>Virgibacillus</taxon>
    </lineage>
</organism>
<dbReference type="InterPro" id="IPR024096">
    <property type="entry name" value="NO_sig/Golgi_transp_ligand-bd"/>
</dbReference>
<dbReference type="EMBL" id="BMFR01000001">
    <property type="protein sequence ID" value="GGG62231.1"/>
    <property type="molecule type" value="Genomic_DNA"/>
</dbReference>
<name>A0A917GZ87_9BACI</name>
<dbReference type="InterPro" id="IPR019642">
    <property type="entry name" value="DUF2507"/>
</dbReference>
<comment type="caution">
    <text evidence="1">The sequence shown here is derived from an EMBL/GenBank/DDBJ whole genome shotgun (WGS) entry which is preliminary data.</text>
</comment>
<accession>A0A917GZ87</accession>
<evidence type="ECO:0000313" key="1">
    <source>
        <dbReference type="EMBL" id="GGG62231.1"/>
    </source>
</evidence>
<keyword evidence="2" id="KW-1185">Reference proteome</keyword>
<evidence type="ECO:0000313" key="2">
    <source>
        <dbReference type="Proteomes" id="UP000622860"/>
    </source>
</evidence>
<dbReference type="Gene3D" id="3.30.1380.20">
    <property type="entry name" value="Trafficking protein particle complex subunit 3"/>
    <property type="match status" value="1"/>
</dbReference>